<evidence type="ECO:0000313" key="4">
    <source>
        <dbReference type="Proteomes" id="UP000193685"/>
    </source>
</evidence>
<dbReference type="AlphaFoldDB" id="A0A1Y2EU14"/>
<feature type="domain" description="Ell binding protein Ebp1 C-terminal" evidence="2">
    <location>
        <begin position="157"/>
        <end position="362"/>
    </location>
</feature>
<dbReference type="EMBL" id="MCFI01000030">
    <property type="protein sequence ID" value="ORY74335.1"/>
    <property type="molecule type" value="Genomic_DNA"/>
</dbReference>
<dbReference type="RefSeq" id="XP_040721984.1">
    <property type="nucleotide sequence ID" value="XM_040871671.1"/>
</dbReference>
<name>A0A1Y2EU14_PROLT</name>
<evidence type="ECO:0000259" key="2">
    <source>
        <dbReference type="Pfam" id="PF21204"/>
    </source>
</evidence>
<reference evidence="3 4" key="1">
    <citation type="submission" date="2016-07" db="EMBL/GenBank/DDBJ databases">
        <title>Pervasive Adenine N6-methylation of Active Genes in Fungi.</title>
        <authorList>
            <consortium name="DOE Joint Genome Institute"/>
            <person name="Mondo S.J."/>
            <person name="Dannebaum R.O."/>
            <person name="Kuo R.C."/>
            <person name="Labutti K."/>
            <person name="Haridas S."/>
            <person name="Kuo A."/>
            <person name="Salamov A."/>
            <person name="Ahrendt S.R."/>
            <person name="Lipzen A."/>
            <person name="Sullivan W."/>
            <person name="Andreopoulos W.B."/>
            <person name="Clum A."/>
            <person name="Lindquist E."/>
            <person name="Daum C."/>
            <person name="Ramamoorthy G.K."/>
            <person name="Gryganskyi A."/>
            <person name="Culley D."/>
            <person name="Magnuson J.K."/>
            <person name="James T.Y."/>
            <person name="O'Malley M.A."/>
            <person name="Stajich J.E."/>
            <person name="Spatafora J.W."/>
            <person name="Visel A."/>
            <person name="Grigoriev I.V."/>
        </authorList>
    </citation>
    <scope>NUCLEOTIDE SEQUENCE [LARGE SCALE GENOMIC DNA]</scope>
    <source>
        <strain evidence="3 4">12-1054</strain>
    </source>
</reference>
<feature type="compositionally biased region" description="Polar residues" evidence="1">
    <location>
        <begin position="123"/>
        <end position="140"/>
    </location>
</feature>
<accession>A0A1Y2EU14</accession>
<sequence length="378" mass="41333">MSQTAVRAHKVDAQQVSRRQQQAKQNEVTGATTTGARPSTGRSSSSTAIEVKSPLGKRKRGASEAPIELLSPSLPPLFERALAAREQDSHAGSSPPPLLLSPTLPPKFAKLGKEADSPDASDLLTSATISGTPKSDSVQARQERLGTGSTVSATPARKTDQDPSALSKLMSTRGRECKHAAQEKSPHSKLYGVDAVLCFLAQYHFDEQIRIRQNKAPSLALIRSFEDFLVWVSCLKVKTKTDDILQLICHLTLAAMHYHIGRTEQKHAKLLLKSVDASTEGDVTIKRDLFDLLRKSVDSSERALVFFRKTGGLLELPYLKEHFSGTFTKLQEPDCLAQFVYPIHFSSPVRDVINFCRTLLEELPEVGAIGGLKSVALL</sequence>
<feature type="compositionally biased region" description="Pro residues" evidence="1">
    <location>
        <begin position="94"/>
        <end position="105"/>
    </location>
</feature>
<comment type="caution">
    <text evidence="3">The sequence shown here is derived from an EMBL/GenBank/DDBJ whole genome shotgun (WGS) entry which is preliminary data.</text>
</comment>
<feature type="compositionally biased region" description="Polar residues" evidence="1">
    <location>
        <begin position="26"/>
        <end position="48"/>
    </location>
</feature>
<feature type="region of interest" description="Disordered" evidence="1">
    <location>
        <begin position="1"/>
        <end position="165"/>
    </location>
</feature>
<protein>
    <recommendedName>
        <fullName evidence="2">Ell binding protein Ebp1 C-terminal domain-containing protein</fullName>
    </recommendedName>
</protein>
<evidence type="ECO:0000313" key="3">
    <source>
        <dbReference type="EMBL" id="ORY74335.1"/>
    </source>
</evidence>
<organism evidence="3 4">
    <name type="scientific">Protomyces lactucae-debilis</name>
    <dbReference type="NCBI Taxonomy" id="2754530"/>
    <lineage>
        <taxon>Eukaryota</taxon>
        <taxon>Fungi</taxon>
        <taxon>Dikarya</taxon>
        <taxon>Ascomycota</taxon>
        <taxon>Taphrinomycotina</taxon>
        <taxon>Taphrinomycetes</taxon>
        <taxon>Taphrinales</taxon>
        <taxon>Protomycetaceae</taxon>
        <taxon>Protomyces</taxon>
    </lineage>
</organism>
<proteinExistence type="predicted"/>
<dbReference type="OMA" id="RIFTIEM"/>
<keyword evidence="4" id="KW-1185">Reference proteome</keyword>
<dbReference type="InterPro" id="IPR049403">
    <property type="entry name" value="Ebp1_C"/>
</dbReference>
<dbReference type="Proteomes" id="UP000193685">
    <property type="component" value="Unassembled WGS sequence"/>
</dbReference>
<dbReference type="GeneID" id="63788270"/>
<gene>
    <name evidence="3" type="ORF">BCR37DRAFT_395783</name>
</gene>
<evidence type="ECO:0000256" key="1">
    <source>
        <dbReference type="SAM" id="MobiDB-lite"/>
    </source>
</evidence>
<feature type="compositionally biased region" description="Low complexity" evidence="1">
    <location>
        <begin position="13"/>
        <end position="25"/>
    </location>
</feature>
<dbReference type="Pfam" id="PF21204">
    <property type="entry name" value="Ebp1_C"/>
    <property type="match status" value="1"/>
</dbReference>